<feature type="region of interest" description="Disordered" evidence="8">
    <location>
        <begin position="570"/>
        <end position="718"/>
    </location>
</feature>
<evidence type="ECO:0000256" key="7">
    <source>
        <dbReference type="PROSITE-ProRule" id="PRU10141"/>
    </source>
</evidence>
<evidence type="ECO:0000256" key="2">
    <source>
        <dbReference type="ARBA" id="ARBA00012513"/>
    </source>
</evidence>
<dbReference type="SMART" id="SM00219">
    <property type="entry name" value="TyrKc"/>
    <property type="match status" value="1"/>
</dbReference>
<dbReference type="GO" id="GO:0004674">
    <property type="term" value="F:protein serine/threonine kinase activity"/>
    <property type="evidence" value="ECO:0007669"/>
    <property type="project" value="UniProtKB-KW"/>
</dbReference>
<evidence type="ECO:0000256" key="6">
    <source>
        <dbReference type="ARBA" id="ARBA00022840"/>
    </source>
</evidence>
<evidence type="ECO:0000313" key="11">
    <source>
        <dbReference type="Proteomes" id="UP000494322"/>
    </source>
</evidence>
<keyword evidence="10" id="KW-0723">Serine/threonine-protein kinase</keyword>
<evidence type="ECO:0000256" key="4">
    <source>
        <dbReference type="ARBA" id="ARBA00022741"/>
    </source>
</evidence>
<sequence length="787" mass="79466">MKDAGSRDNEHDTATRGDASEFTVRPLPLGHRLGELQLDEVLGIGGFGIVYRAFDRTLRRAVAIKEYMPSMLATRGGDYTVSLRSERFAQAFDAGRGAFLNEARLLAQFDHPGLVKVLHFWESHGTAYMVMPFYEGRTLKQLLDGGMRISETQLRNIVGALLGALDTLHRAQCFHRDVALDNVLIRPNGSAILLDFGAARKRIGDLVDDGAMMIKPGYAPIEQYTDDPAFSQGPWTDLYALGAVMHAMITGELPPAAVVRSIKDTYRPLASRELPAGEVYSPAFLAAVDHALQLRIPDRPESVAAFAAELGLRDVGTGGGYGAAVVPPVGEARRSGEGKGEASAASGTASAVGAASIGAGGTASGNAAPDGRALTAGGADHVSTPTDTASAAPGVSGAKPAADMPSTSQTVAQGAAVAAAGSLAASAASHASQSSAKPVEKPVESETANGNVERAQEAPAARTDTHDAAGTRSPTTDAGVGARGAAGSGNANASATAGTAGSSAPHPAASASASSSSGASGPTGAQRGHAPPGSRNRRLPVYVGSALVALIAVGLAATYLSRPARVADEAAPAASQPQAGTSPPASTPGATLAQQGPTPTVVPPSSLPAGSSTQVPPPPVAAAPASAPAVEAATPAPQVATTVTNPAPSPSGSSSGIAPAGSLDSSERVVNVPPSEAAATPATAPTPAPKAPSEAETAVAAVTAPTAESQPRPPKAQETVQVRFNVRPWGDVYVNGARRGASPPLRSVSLTPGVYVIEIRNGTLPPLHRTVAIDFGSKPVNIDYAFE</sequence>
<protein>
    <recommendedName>
        <fullName evidence="2">non-specific serine/threonine protein kinase</fullName>
        <ecNumber evidence="2">2.7.11.1</ecNumber>
    </recommendedName>
</protein>
<evidence type="ECO:0000256" key="5">
    <source>
        <dbReference type="ARBA" id="ARBA00022777"/>
    </source>
</evidence>
<dbReference type="GO" id="GO:0004713">
    <property type="term" value="F:protein tyrosine kinase activity"/>
    <property type="evidence" value="ECO:0007669"/>
    <property type="project" value="InterPro"/>
</dbReference>
<gene>
    <name evidence="10" type="ORF">BCO9919_03343</name>
</gene>
<feature type="region of interest" description="Disordered" evidence="8">
    <location>
        <begin position="430"/>
        <end position="537"/>
    </location>
</feature>
<dbReference type="PANTHER" id="PTHR43671">
    <property type="entry name" value="SERINE/THREONINE-PROTEIN KINASE NEK"/>
    <property type="match status" value="1"/>
</dbReference>
<reference evidence="10 11" key="1">
    <citation type="submission" date="2020-04" db="EMBL/GenBank/DDBJ databases">
        <authorList>
            <person name="Depoorter E."/>
        </authorList>
    </citation>
    <scope>NUCLEOTIDE SEQUENCE [LARGE SCALE GENOMIC DNA]</scope>
    <source>
        <strain evidence="10 11">BCC0132</strain>
    </source>
</reference>
<dbReference type="Gene3D" id="1.10.510.10">
    <property type="entry name" value="Transferase(Phosphotransferase) domain 1"/>
    <property type="match status" value="1"/>
</dbReference>
<keyword evidence="3" id="KW-0808">Transferase</keyword>
<feature type="compositionally biased region" description="Polar residues" evidence="8">
    <location>
        <begin position="575"/>
        <end position="596"/>
    </location>
</feature>
<dbReference type="RefSeq" id="WP_175238660.1">
    <property type="nucleotide sequence ID" value="NZ_CABWIK020000018.1"/>
</dbReference>
<evidence type="ECO:0000256" key="3">
    <source>
        <dbReference type="ARBA" id="ARBA00022679"/>
    </source>
</evidence>
<organism evidence="10 11">
    <name type="scientific">Burkholderia cenocepacia</name>
    <dbReference type="NCBI Taxonomy" id="95486"/>
    <lineage>
        <taxon>Bacteria</taxon>
        <taxon>Pseudomonadati</taxon>
        <taxon>Pseudomonadota</taxon>
        <taxon>Betaproteobacteria</taxon>
        <taxon>Burkholderiales</taxon>
        <taxon>Burkholderiaceae</taxon>
        <taxon>Burkholderia</taxon>
        <taxon>Burkholderia cepacia complex</taxon>
    </lineage>
</organism>
<feature type="compositionally biased region" description="Low complexity" evidence="8">
    <location>
        <begin position="622"/>
        <end position="662"/>
    </location>
</feature>
<dbReference type="Proteomes" id="UP000494322">
    <property type="component" value="Unassembled WGS sequence"/>
</dbReference>
<keyword evidence="6 7" id="KW-0067">ATP-binding</keyword>
<dbReference type="SUPFAM" id="SSF56112">
    <property type="entry name" value="Protein kinase-like (PK-like)"/>
    <property type="match status" value="1"/>
</dbReference>
<dbReference type="GO" id="GO:0005524">
    <property type="term" value="F:ATP binding"/>
    <property type="evidence" value="ECO:0007669"/>
    <property type="project" value="UniProtKB-UniRule"/>
</dbReference>
<feature type="region of interest" description="Disordered" evidence="8">
    <location>
        <begin position="1"/>
        <end position="21"/>
    </location>
</feature>
<dbReference type="InterPro" id="IPR000719">
    <property type="entry name" value="Prot_kinase_dom"/>
</dbReference>
<feature type="compositionally biased region" description="Basic and acidic residues" evidence="8">
    <location>
        <begin position="1"/>
        <end position="19"/>
    </location>
</feature>
<keyword evidence="4 7" id="KW-0547">Nucleotide-binding</keyword>
<dbReference type="CDD" id="cd14014">
    <property type="entry name" value="STKc_PknB_like"/>
    <property type="match status" value="1"/>
</dbReference>
<feature type="domain" description="Protein kinase" evidence="9">
    <location>
        <begin position="36"/>
        <end position="312"/>
    </location>
</feature>
<evidence type="ECO:0000256" key="8">
    <source>
        <dbReference type="SAM" id="MobiDB-lite"/>
    </source>
</evidence>
<dbReference type="AlphaFoldDB" id="A0A6J5JB57"/>
<comment type="similarity">
    <text evidence="1">Belongs to the protein kinase superfamily. NEK Ser/Thr protein kinase family. NIMA subfamily.</text>
</comment>
<dbReference type="InterPro" id="IPR020635">
    <property type="entry name" value="Tyr_kinase_cat_dom"/>
</dbReference>
<proteinExistence type="inferred from homology"/>
<accession>A0A6J5JB57</accession>
<dbReference type="PROSITE" id="PS00109">
    <property type="entry name" value="PROTEIN_KINASE_TYR"/>
    <property type="match status" value="1"/>
</dbReference>
<feature type="binding site" evidence="7">
    <location>
        <position position="65"/>
    </location>
    <ligand>
        <name>ATP</name>
        <dbReference type="ChEBI" id="CHEBI:30616"/>
    </ligand>
</feature>
<evidence type="ECO:0000256" key="1">
    <source>
        <dbReference type="ARBA" id="ARBA00010886"/>
    </source>
</evidence>
<feature type="compositionally biased region" description="Low complexity" evidence="8">
    <location>
        <begin position="673"/>
        <end position="683"/>
    </location>
</feature>
<evidence type="ECO:0000259" key="9">
    <source>
        <dbReference type="PROSITE" id="PS50011"/>
    </source>
</evidence>
<keyword evidence="5 10" id="KW-0418">Kinase</keyword>
<dbReference type="InterPro" id="IPR008266">
    <property type="entry name" value="Tyr_kinase_AS"/>
</dbReference>
<feature type="compositionally biased region" description="Low complexity" evidence="8">
    <location>
        <begin position="691"/>
        <end position="709"/>
    </location>
</feature>
<dbReference type="InterPro" id="IPR011009">
    <property type="entry name" value="Kinase-like_dom_sf"/>
</dbReference>
<dbReference type="InterPro" id="IPR017441">
    <property type="entry name" value="Protein_kinase_ATP_BS"/>
</dbReference>
<feature type="compositionally biased region" description="Low complexity" evidence="8">
    <location>
        <begin position="488"/>
        <end position="525"/>
    </location>
</feature>
<dbReference type="PANTHER" id="PTHR43671:SF13">
    <property type="entry name" value="SERINE_THREONINE-PROTEIN KINASE NEK2"/>
    <property type="match status" value="1"/>
</dbReference>
<name>A0A6J5JB57_9BURK</name>
<dbReference type="Pfam" id="PF00069">
    <property type="entry name" value="Pkinase"/>
    <property type="match status" value="1"/>
</dbReference>
<dbReference type="PROSITE" id="PS50011">
    <property type="entry name" value="PROTEIN_KINASE_DOM"/>
    <property type="match status" value="1"/>
</dbReference>
<evidence type="ECO:0000313" key="10">
    <source>
        <dbReference type="EMBL" id="CAB3968631.1"/>
    </source>
</evidence>
<dbReference type="InterPro" id="IPR050660">
    <property type="entry name" value="NEK_Ser/Thr_kinase"/>
</dbReference>
<dbReference type="EMBL" id="CABWIK020000018">
    <property type="protein sequence ID" value="CAB3968631.1"/>
    <property type="molecule type" value="Genomic_DNA"/>
</dbReference>
<dbReference type="EC" id="2.7.11.1" evidence="2"/>
<dbReference type="PROSITE" id="PS00107">
    <property type="entry name" value="PROTEIN_KINASE_ATP"/>
    <property type="match status" value="1"/>
</dbReference>
<feature type="region of interest" description="Disordered" evidence="8">
    <location>
        <begin position="362"/>
        <end position="407"/>
    </location>
</feature>